<feature type="domain" description="Transposase IS200-like" evidence="1">
    <location>
        <begin position="6"/>
        <end position="117"/>
    </location>
</feature>
<evidence type="ECO:0000313" key="2">
    <source>
        <dbReference type="EMBL" id="MCO6045660.1"/>
    </source>
</evidence>
<dbReference type="SUPFAM" id="SSF143422">
    <property type="entry name" value="Transposase IS200-like"/>
    <property type="match status" value="1"/>
</dbReference>
<reference evidence="2" key="1">
    <citation type="submission" date="2022-06" db="EMBL/GenBank/DDBJ databases">
        <title>Aeoliella straminimaris, a novel planctomycete from sediments.</title>
        <authorList>
            <person name="Vitorino I.R."/>
            <person name="Lage O.M."/>
        </authorList>
    </citation>
    <scope>NUCLEOTIDE SEQUENCE</scope>
    <source>
        <strain evidence="2">ICT_H6.2</strain>
    </source>
</reference>
<dbReference type="Gene3D" id="3.30.70.1290">
    <property type="entry name" value="Transposase IS200-like"/>
    <property type="match status" value="1"/>
</dbReference>
<dbReference type="NCBIfam" id="NF033573">
    <property type="entry name" value="transpos_IS200"/>
    <property type="match status" value="1"/>
</dbReference>
<sequence length="148" mass="17374">MSQSLVKNLVHLVYSTKHRERTIAGSLRAKLYAYQNGIFAEWDSPAIVIEGTDDHVHALFALSKKHALIKIVEEVKKGSSKWMKTQGVERFYWQTGYAAFSVSESMLDTVRQYIKNQEKHHRRLSFQEELRALLFKHGIEFDERYVWD</sequence>
<dbReference type="PANTHER" id="PTHR33360">
    <property type="entry name" value="TRANSPOSASE FOR INSERTION SEQUENCE ELEMENT IS200"/>
    <property type="match status" value="1"/>
</dbReference>
<protein>
    <submittedName>
        <fullName evidence="2">IS200/IS605 family transposase</fullName>
    </submittedName>
</protein>
<dbReference type="PANTHER" id="PTHR33360:SF2">
    <property type="entry name" value="TRANSPOSASE FOR INSERTION SEQUENCE ELEMENT IS200"/>
    <property type="match status" value="1"/>
</dbReference>
<evidence type="ECO:0000313" key="3">
    <source>
        <dbReference type="Proteomes" id="UP001155241"/>
    </source>
</evidence>
<dbReference type="Proteomes" id="UP001155241">
    <property type="component" value="Unassembled WGS sequence"/>
</dbReference>
<dbReference type="EMBL" id="JAMXLR010000061">
    <property type="protein sequence ID" value="MCO6045660.1"/>
    <property type="molecule type" value="Genomic_DNA"/>
</dbReference>
<dbReference type="GO" id="GO:0003677">
    <property type="term" value="F:DNA binding"/>
    <property type="evidence" value="ECO:0007669"/>
    <property type="project" value="InterPro"/>
</dbReference>
<comment type="caution">
    <text evidence="2">The sequence shown here is derived from an EMBL/GenBank/DDBJ whole genome shotgun (WGS) entry which is preliminary data.</text>
</comment>
<organism evidence="2 3">
    <name type="scientific">Aeoliella straminimaris</name>
    <dbReference type="NCBI Taxonomy" id="2954799"/>
    <lineage>
        <taxon>Bacteria</taxon>
        <taxon>Pseudomonadati</taxon>
        <taxon>Planctomycetota</taxon>
        <taxon>Planctomycetia</taxon>
        <taxon>Pirellulales</taxon>
        <taxon>Lacipirellulaceae</taxon>
        <taxon>Aeoliella</taxon>
    </lineage>
</organism>
<accession>A0A9X2FB66</accession>
<dbReference type="SMART" id="SM01321">
    <property type="entry name" value="Y1_Tnp"/>
    <property type="match status" value="1"/>
</dbReference>
<dbReference type="Pfam" id="PF01797">
    <property type="entry name" value="Y1_Tnp"/>
    <property type="match status" value="1"/>
</dbReference>
<dbReference type="RefSeq" id="WP_252853774.1">
    <property type="nucleotide sequence ID" value="NZ_JAMXLR010000061.1"/>
</dbReference>
<keyword evidence="3" id="KW-1185">Reference proteome</keyword>
<dbReference type="GO" id="GO:0006313">
    <property type="term" value="P:DNA transposition"/>
    <property type="evidence" value="ECO:0007669"/>
    <property type="project" value="InterPro"/>
</dbReference>
<dbReference type="InterPro" id="IPR036515">
    <property type="entry name" value="Transposase_17_sf"/>
</dbReference>
<dbReference type="AlphaFoldDB" id="A0A9X2FB66"/>
<dbReference type="InterPro" id="IPR002686">
    <property type="entry name" value="Transposase_17"/>
</dbReference>
<evidence type="ECO:0000259" key="1">
    <source>
        <dbReference type="SMART" id="SM01321"/>
    </source>
</evidence>
<proteinExistence type="predicted"/>
<gene>
    <name evidence="2" type="primary">tnpA</name>
    <name evidence="2" type="ORF">NG895_17315</name>
</gene>
<dbReference type="GO" id="GO:0004803">
    <property type="term" value="F:transposase activity"/>
    <property type="evidence" value="ECO:0007669"/>
    <property type="project" value="InterPro"/>
</dbReference>
<name>A0A9X2FB66_9BACT</name>